<evidence type="ECO:0000256" key="3">
    <source>
        <dbReference type="ARBA" id="ARBA00023034"/>
    </source>
</evidence>
<dbReference type="InterPro" id="IPR008942">
    <property type="entry name" value="ENTH_VHS"/>
</dbReference>
<evidence type="ECO:0000256" key="2">
    <source>
        <dbReference type="ARBA" id="ARBA00004601"/>
    </source>
</evidence>
<protein>
    <recommendedName>
        <fullName evidence="5">ENTH domain-containing protein</fullName>
    </recommendedName>
</protein>
<organism evidence="6 9">
    <name type="scientific">Plasmodium yoelii</name>
    <dbReference type="NCBI Taxonomy" id="5861"/>
    <lineage>
        <taxon>Eukaryota</taxon>
        <taxon>Sar</taxon>
        <taxon>Alveolata</taxon>
        <taxon>Apicomplexa</taxon>
        <taxon>Aconoidasida</taxon>
        <taxon>Haemosporida</taxon>
        <taxon>Plasmodiidae</taxon>
        <taxon>Plasmodium</taxon>
        <taxon>Plasmodium (Vinckeia)</taxon>
    </lineage>
</organism>
<dbReference type="AlphaFoldDB" id="A0A078KGJ9"/>
<dbReference type="GO" id="GO:0032588">
    <property type="term" value="C:trans-Golgi network membrane"/>
    <property type="evidence" value="ECO:0007669"/>
    <property type="project" value="TreeGrafter"/>
</dbReference>
<dbReference type="InterPro" id="IPR013809">
    <property type="entry name" value="ENTH"/>
</dbReference>
<reference evidence="7" key="4">
    <citation type="submission" date="2019-05" db="EMBL/GenBank/DDBJ databases">
        <authorList>
            <consortium name="Pathogen Informatics"/>
        </authorList>
    </citation>
    <scope>NUCLEOTIDE SEQUENCE</scope>
    <source>
        <strain evidence="7">17X</strain>
    </source>
</reference>
<dbReference type="EMBL" id="LM993667">
    <property type="protein sequence ID" value="VTZ80647.1"/>
    <property type="molecule type" value="Genomic_DNA"/>
</dbReference>
<dbReference type="SUPFAM" id="SSF48464">
    <property type="entry name" value="ENTH/VHS domain"/>
    <property type="match status" value="1"/>
</dbReference>
<gene>
    <name evidence="7" type="ORF">PY17X_1327000</name>
    <name evidence="6" type="ORF">PYYM_1324000</name>
</gene>
<dbReference type="VEuPathDB" id="PlasmoDB:PYYM_1324000"/>
<dbReference type="Pfam" id="PF01417">
    <property type="entry name" value="ENTH"/>
    <property type="match status" value="1"/>
</dbReference>
<dbReference type="PANTHER" id="PTHR21514:SF0">
    <property type="entry name" value="AP-4 COMPLEX ACCESSORY SUBUNIT TEPSIN"/>
    <property type="match status" value="1"/>
</dbReference>
<reference evidence="8 9" key="1">
    <citation type="journal article" date="2014" name="BMC Biol.">
        <title>A comprehensive evaluation of rodent malaria parasite genomes and gene expression.</title>
        <authorList>
            <person name="Otto T.D."/>
            <person name="Bohme U."/>
            <person name="Jackson A.P."/>
            <person name="Hunt M."/>
            <person name="Franke-Fayard B."/>
            <person name="Hoeijmakers W.A."/>
            <person name="Religa A.A."/>
            <person name="Robertson L."/>
            <person name="Sanders M."/>
            <person name="Ogun S.A."/>
            <person name="Cunningham D."/>
            <person name="Erhart A."/>
            <person name="Billker O."/>
            <person name="Khan S.M."/>
            <person name="Stunnenberg H.G."/>
            <person name="Langhorne J."/>
            <person name="Holder A.A."/>
            <person name="Waters A.P."/>
            <person name="Newbold C.I."/>
            <person name="Pain A."/>
            <person name="Berriman M."/>
            <person name="Janse C.J."/>
        </authorList>
    </citation>
    <scope>NUCLEOTIDE SEQUENCE [LARGE SCALE GENOMIC DNA]</scope>
    <source>
        <strain evidence="7 8">17X</strain>
        <strain evidence="6 9">YM</strain>
    </source>
</reference>
<feature type="domain" description="ENTH" evidence="5">
    <location>
        <begin position="6"/>
        <end position="121"/>
    </location>
</feature>
<dbReference type="VEuPathDB" id="PlasmoDB:Py17XNL_001303131"/>
<dbReference type="Proteomes" id="UP000072874">
    <property type="component" value="Chromosome 13"/>
</dbReference>
<evidence type="ECO:0000256" key="1">
    <source>
        <dbReference type="ARBA" id="ARBA00004541"/>
    </source>
</evidence>
<dbReference type="InterPro" id="IPR039273">
    <property type="entry name" value="TEPSIN"/>
</dbReference>
<dbReference type="Gene3D" id="1.25.40.90">
    <property type="match status" value="1"/>
</dbReference>
<dbReference type="EMBL" id="LK934641">
    <property type="protein sequence ID" value="CDU19890.1"/>
    <property type="molecule type" value="Genomic_DNA"/>
</dbReference>
<evidence type="ECO:0000313" key="8">
    <source>
        <dbReference type="Proteomes" id="UP000072874"/>
    </source>
</evidence>
<dbReference type="GeneID" id="3791330"/>
<proteinExistence type="predicted"/>
<evidence type="ECO:0000256" key="4">
    <source>
        <dbReference type="ARBA" id="ARBA00023329"/>
    </source>
</evidence>
<dbReference type="RefSeq" id="XP_725990.1">
    <property type="nucleotide sequence ID" value="XM_720897.1"/>
</dbReference>
<accession>A0A078KGJ9</accession>
<dbReference type="GO" id="GO:0031410">
    <property type="term" value="C:cytoplasmic vesicle"/>
    <property type="evidence" value="ECO:0007669"/>
    <property type="project" value="UniProtKB-SubCell"/>
</dbReference>
<reference evidence="7" key="3">
    <citation type="submission" date="2014-05" db="EMBL/GenBank/DDBJ databases">
        <authorList>
            <person name="Aslett M.A."/>
            <person name="De Silva N."/>
        </authorList>
    </citation>
    <scope>NUCLEOTIDE SEQUENCE</scope>
    <source>
        <strain evidence="7">17X</strain>
    </source>
</reference>
<dbReference type="Proteomes" id="UP000072904">
    <property type="component" value="Chromosome 13"/>
</dbReference>
<comment type="subcellular location">
    <subcellularLocation>
        <location evidence="1">Cytoplasmic vesicle</location>
    </subcellularLocation>
    <subcellularLocation>
        <location evidence="2">Golgi apparatus</location>
        <location evidence="2">trans-Golgi network</location>
    </subcellularLocation>
</comment>
<evidence type="ECO:0000313" key="6">
    <source>
        <dbReference type="EMBL" id="CDU19890.1"/>
    </source>
</evidence>
<reference evidence="6" key="2">
    <citation type="submission" date="2014-05" db="EMBL/GenBank/DDBJ databases">
        <authorList>
            <person name="Aslett A.Martin."/>
            <person name="De Silva Nishadi"/>
        </authorList>
    </citation>
    <scope>NUCLEOTIDE SEQUENCE</scope>
    <source>
        <strain evidence="6">YM</strain>
    </source>
</reference>
<dbReference type="PANTHER" id="PTHR21514">
    <property type="entry name" value="AP-4 COMPLEX ACCESSORY SUBUNIT TEPSIN"/>
    <property type="match status" value="1"/>
</dbReference>
<name>A0A078KGJ9_PLAYE</name>
<dbReference type="OrthoDB" id="118154at2759"/>
<dbReference type="CDD" id="cd03572">
    <property type="entry name" value="ENTH_like_Tepsin"/>
    <property type="match status" value="1"/>
</dbReference>
<evidence type="ECO:0000259" key="5">
    <source>
        <dbReference type="Pfam" id="PF01417"/>
    </source>
</evidence>
<dbReference type="InterPro" id="IPR035802">
    <property type="entry name" value="ENTH/VHS_tepsin"/>
</dbReference>
<dbReference type="VEuPathDB" id="PlasmoDB:PY17X_1327000"/>
<dbReference type="VEuPathDB" id="PlasmoDB:PY05521"/>
<evidence type="ECO:0000313" key="7">
    <source>
        <dbReference type="EMBL" id="VTZ80647.1"/>
    </source>
</evidence>
<dbReference type="OMA" id="CQNCNIV"/>
<evidence type="ECO:0000313" key="9">
    <source>
        <dbReference type="Proteomes" id="UP000072904"/>
    </source>
</evidence>
<keyword evidence="3" id="KW-0333">Golgi apparatus</keyword>
<keyword evidence="4" id="KW-0968">Cytoplasmic vesicle</keyword>
<dbReference type="KEGG" id="pyo:PY17X_1327000"/>
<sequence>MNRLILNKATSSNDEPTPGYLYNEISQMAFCSKESLNMVGEYLLKKLQRTDLNVKLKTLKILKHLCDKKRSDFRNFLKKKIDIIKECQNCNIVHDQLKGDTPSMLVRKEATDLIKIIYSYETVENNIKTIPNSSQDNIIKNNRIEGFGNNVFQKDLNNYPRENNTNYIYNNNISGNNNNSNNFYDLPNMRQQFNGKNMNYQSNSTFNNSNNYMNKMPGFGNPYFNQNPVQKTKSEIAIKYLNEVANKYIPSSFVNKINKVSTTISKNYSNGSLNFQNIIGGNSFNKNFEKGNMKYFDGRNTGWTSNNNNFNNNTKYYKNNKGKEKMKNPQESQESGLYENKIIDDVLNTTGINKVPCENIVNEFVQKCDTLDTKVIISILTSRLKTNFMDEESNWKYKIKVLHVIKHLLIHRKNKKNNEQIIETFEILLDNLKRQTMEELYKCKEIKQLKKLAIEIFVLMGLKEKQQNEETLKTTVQRNDQNVNAPNFEIPNLLDFDDDPINITTTNNNHVSTDMFKDSNANKNFRDIDIDLINFENNSNNNTKKNDESYNTVIRNIDNMSLSNSMSKNTELFNSLNVKCPSNSYNNIDTNFSDNNITNEKCKEQNNSINSYGKVNNNAFLNDLILLNPENTQKNTNKYNDNIIKSQNKKSNLNNGDDFFNLGSTDNIKNNKDNISSLKNTYFEDMEKLQFSKGSNNIDNKNKYYEQNKINNKLNIEPLESENTQFYDKNNFNNTKEKNSNDACLIDINDNLTDISIKKNNNVNTFYIDQKGSENYHTQNNNNQTNVLPKKYSSDFINNSINTNDDKINHFFNTFTISPKKPEKPNEKPNVKIDAFELMADEMKL</sequence>